<protein>
    <recommendedName>
        <fullName evidence="4">Secreted protein</fullName>
    </recommendedName>
</protein>
<evidence type="ECO:0000313" key="3">
    <source>
        <dbReference type="Proteomes" id="UP000295151"/>
    </source>
</evidence>
<dbReference type="AlphaFoldDB" id="A0A4R7SX00"/>
<dbReference type="Proteomes" id="UP000295151">
    <property type="component" value="Unassembled WGS sequence"/>
</dbReference>
<accession>A0A4R7SX00</accession>
<evidence type="ECO:0008006" key="4">
    <source>
        <dbReference type="Google" id="ProtNLM"/>
    </source>
</evidence>
<keyword evidence="3" id="KW-1185">Reference proteome</keyword>
<reference evidence="2 3" key="1">
    <citation type="submission" date="2019-03" db="EMBL/GenBank/DDBJ databases">
        <title>Genomic Encyclopedia of Type Strains, Phase III (KMG-III): the genomes of soil and plant-associated and newly described type strains.</title>
        <authorList>
            <person name="Whitman W."/>
        </authorList>
    </citation>
    <scope>NUCLEOTIDE SEQUENCE [LARGE SCALE GENOMIC DNA]</scope>
    <source>
        <strain evidence="2 3">VKM Ac-2575</strain>
    </source>
</reference>
<feature type="signal peptide" evidence="1">
    <location>
        <begin position="1"/>
        <end position="30"/>
    </location>
</feature>
<gene>
    <name evidence="2" type="ORF">EV138_5863</name>
</gene>
<organism evidence="2 3">
    <name type="scientific">Kribbella voronezhensis</name>
    <dbReference type="NCBI Taxonomy" id="2512212"/>
    <lineage>
        <taxon>Bacteria</taxon>
        <taxon>Bacillati</taxon>
        <taxon>Actinomycetota</taxon>
        <taxon>Actinomycetes</taxon>
        <taxon>Propionibacteriales</taxon>
        <taxon>Kribbellaceae</taxon>
        <taxon>Kribbella</taxon>
    </lineage>
</organism>
<evidence type="ECO:0000256" key="1">
    <source>
        <dbReference type="SAM" id="SignalP"/>
    </source>
</evidence>
<dbReference type="RefSeq" id="WP_133982613.1">
    <property type="nucleotide sequence ID" value="NZ_SOCE01000002.1"/>
</dbReference>
<evidence type="ECO:0000313" key="2">
    <source>
        <dbReference type="EMBL" id="TDU83399.1"/>
    </source>
</evidence>
<name>A0A4R7SX00_9ACTN</name>
<feature type="chain" id="PRO_5020267683" description="Secreted protein" evidence="1">
    <location>
        <begin position="31"/>
        <end position="159"/>
    </location>
</feature>
<comment type="caution">
    <text evidence="2">The sequence shown here is derived from an EMBL/GenBank/DDBJ whole genome shotgun (WGS) entry which is preliminary data.</text>
</comment>
<sequence length="159" mass="17169">MKSFRKVASALAVLPLAIGGLVASSGAASASVVVGPGQRGHTCSGYKYADSTHTRYWQTCAWVDLGHVFFTVDFGNSSNFEWDPWSTYEDYISSGVPKTCVDGHETNFTVPAHSTSHTLPDHCWIPRAKGAYASVGKVWYNSSQTSPVEQHSPTLQVLG</sequence>
<dbReference type="OrthoDB" id="5195376at2"/>
<keyword evidence="1" id="KW-0732">Signal</keyword>
<dbReference type="EMBL" id="SOCE01000002">
    <property type="protein sequence ID" value="TDU83399.1"/>
    <property type="molecule type" value="Genomic_DNA"/>
</dbReference>
<proteinExistence type="predicted"/>